<reference evidence="2 3" key="1">
    <citation type="journal article" date="2023" name="Hortic Res">
        <title>The complete reference genome for grapevine (Vitis vinifera L.) genetics and breeding.</title>
        <authorList>
            <person name="Shi X."/>
            <person name="Cao S."/>
            <person name="Wang X."/>
            <person name="Huang S."/>
            <person name="Wang Y."/>
            <person name="Liu Z."/>
            <person name="Liu W."/>
            <person name="Leng X."/>
            <person name="Peng Y."/>
            <person name="Wang N."/>
            <person name="Wang Y."/>
            <person name="Ma Z."/>
            <person name="Xu X."/>
            <person name="Zhang F."/>
            <person name="Xue H."/>
            <person name="Zhong H."/>
            <person name="Wang Y."/>
            <person name="Zhang K."/>
            <person name="Velt A."/>
            <person name="Avia K."/>
            <person name="Holtgrawe D."/>
            <person name="Grimplet J."/>
            <person name="Matus J.T."/>
            <person name="Ware D."/>
            <person name="Wu X."/>
            <person name="Wang H."/>
            <person name="Liu C."/>
            <person name="Fang Y."/>
            <person name="Rustenholz C."/>
            <person name="Cheng Z."/>
            <person name="Xiao H."/>
            <person name="Zhou Y."/>
        </authorList>
    </citation>
    <scope>NUCLEOTIDE SEQUENCE [LARGE SCALE GENOMIC DNA]</scope>
    <source>
        <strain evidence="3">cv. Pinot noir / PN40024</strain>
        <tissue evidence="2">Leaf</tissue>
    </source>
</reference>
<dbReference type="InterPro" id="IPR037177">
    <property type="entry name" value="DLC_sf"/>
</dbReference>
<dbReference type="Gene3D" id="3.30.740.10">
    <property type="entry name" value="Protein Inhibitor Of Neuronal Nitric Oxide Synthase"/>
    <property type="match status" value="1"/>
</dbReference>
<dbReference type="PANTHER" id="PTHR11886">
    <property type="entry name" value="DYNEIN LIGHT CHAIN"/>
    <property type="match status" value="1"/>
</dbReference>
<protein>
    <recommendedName>
        <fullName evidence="1">Dynein light chain</fullName>
    </recommendedName>
</protein>
<keyword evidence="3" id="KW-1185">Reference proteome</keyword>
<dbReference type="EMBL" id="CP126655">
    <property type="protein sequence ID" value="WJZ93400.1"/>
    <property type="molecule type" value="Genomic_DNA"/>
</dbReference>
<keyword evidence="1" id="KW-0493">Microtubule</keyword>
<keyword evidence="1" id="KW-0505">Motor protein</keyword>
<keyword evidence="1" id="KW-0963">Cytoplasm</keyword>
<evidence type="ECO:0000313" key="3">
    <source>
        <dbReference type="Proteomes" id="UP001227230"/>
    </source>
</evidence>
<keyword evidence="1" id="KW-0206">Cytoskeleton</keyword>
<dbReference type="Pfam" id="PF01221">
    <property type="entry name" value="Dynein_light"/>
    <property type="match status" value="1"/>
</dbReference>
<sequence length="93" mass="10524">MMVSIKFLLKFRLSELINSCLFCMRQKFDEAYGPAWHCVVGVDFGSCITHLCGNFIFFRVETMEFLVFKDGKDLTESKEEAIGVLQGAGKVDS</sequence>
<keyword evidence="1" id="KW-0243">Dynein</keyword>
<evidence type="ECO:0000313" key="2">
    <source>
        <dbReference type="EMBL" id="WJZ93400.1"/>
    </source>
</evidence>
<evidence type="ECO:0000256" key="1">
    <source>
        <dbReference type="RuleBase" id="RU365010"/>
    </source>
</evidence>
<dbReference type="InterPro" id="IPR001372">
    <property type="entry name" value="Dynein_light_chain_typ-1/2"/>
</dbReference>
<accession>A0ABY9CET5</accession>
<comment type="subcellular location">
    <subcellularLocation>
        <location evidence="1">Cytoplasm</location>
        <location evidence="1">Cytoskeleton</location>
    </subcellularLocation>
</comment>
<dbReference type="PANTHER" id="PTHR11886:SF85">
    <property type="entry name" value="DYNEIN LIGHT CHAIN"/>
    <property type="match status" value="1"/>
</dbReference>
<gene>
    <name evidence="2" type="ORF">VitviT2T_012344</name>
</gene>
<name>A0ABY9CET5_VITVI</name>
<dbReference type="Proteomes" id="UP001227230">
    <property type="component" value="Chromosome 8"/>
</dbReference>
<dbReference type="SMART" id="SM01375">
    <property type="entry name" value="Dynein_light"/>
    <property type="match status" value="1"/>
</dbReference>
<comment type="similarity">
    <text evidence="1">Belongs to the dynein light chain family.</text>
</comment>
<proteinExistence type="inferred from homology"/>
<dbReference type="SUPFAM" id="SSF54648">
    <property type="entry name" value="DLC"/>
    <property type="match status" value="1"/>
</dbReference>
<organism evidence="2 3">
    <name type="scientific">Vitis vinifera</name>
    <name type="common">Grape</name>
    <dbReference type="NCBI Taxonomy" id="29760"/>
    <lineage>
        <taxon>Eukaryota</taxon>
        <taxon>Viridiplantae</taxon>
        <taxon>Streptophyta</taxon>
        <taxon>Embryophyta</taxon>
        <taxon>Tracheophyta</taxon>
        <taxon>Spermatophyta</taxon>
        <taxon>Magnoliopsida</taxon>
        <taxon>eudicotyledons</taxon>
        <taxon>Gunneridae</taxon>
        <taxon>Pentapetalae</taxon>
        <taxon>rosids</taxon>
        <taxon>Vitales</taxon>
        <taxon>Vitaceae</taxon>
        <taxon>Viteae</taxon>
        <taxon>Vitis</taxon>
    </lineage>
</organism>
<dbReference type="CDD" id="cd21450">
    <property type="entry name" value="DLC-like_DYNLL1-like"/>
    <property type="match status" value="1"/>
</dbReference>